<feature type="domain" description="Thioredoxin" evidence="2">
    <location>
        <begin position="27"/>
        <end position="188"/>
    </location>
</feature>
<dbReference type="PANTHER" id="PTHR42852">
    <property type="entry name" value="THIOL:DISULFIDE INTERCHANGE PROTEIN DSBE"/>
    <property type="match status" value="1"/>
</dbReference>
<dbReference type="InterPro" id="IPR036249">
    <property type="entry name" value="Thioredoxin-like_sf"/>
</dbReference>
<dbReference type="RefSeq" id="WP_277861177.1">
    <property type="nucleotide sequence ID" value="NZ_JARRAG010000002.1"/>
</dbReference>
<evidence type="ECO:0000313" key="3">
    <source>
        <dbReference type="EMBL" id="MDG3004825.1"/>
    </source>
</evidence>
<comment type="caution">
    <text evidence="3">The sequence shown here is derived from an EMBL/GenBank/DDBJ whole genome shotgun (WGS) entry which is preliminary data.</text>
</comment>
<dbReference type="PROSITE" id="PS51352">
    <property type="entry name" value="THIOREDOXIN_2"/>
    <property type="match status" value="1"/>
</dbReference>
<evidence type="ECO:0000313" key="4">
    <source>
        <dbReference type="Proteomes" id="UP001216907"/>
    </source>
</evidence>
<protein>
    <submittedName>
        <fullName evidence="3">Redoxin family protein</fullName>
    </submittedName>
</protein>
<gene>
    <name evidence="3" type="ORF">PZE19_13635</name>
</gene>
<dbReference type="SUPFAM" id="SSF52833">
    <property type="entry name" value="Thioredoxin-like"/>
    <property type="match status" value="1"/>
</dbReference>
<proteinExistence type="predicted"/>
<dbReference type="InterPro" id="IPR013740">
    <property type="entry name" value="Redoxin"/>
</dbReference>
<dbReference type="Proteomes" id="UP001216907">
    <property type="component" value="Unassembled WGS sequence"/>
</dbReference>
<dbReference type="Gene3D" id="3.40.30.10">
    <property type="entry name" value="Glutaredoxin"/>
    <property type="match status" value="1"/>
</dbReference>
<evidence type="ECO:0000259" key="2">
    <source>
        <dbReference type="PROSITE" id="PS51352"/>
    </source>
</evidence>
<keyword evidence="1" id="KW-0732">Signal</keyword>
<evidence type="ECO:0000256" key="1">
    <source>
        <dbReference type="SAM" id="SignalP"/>
    </source>
</evidence>
<dbReference type="EMBL" id="JARRAG010000002">
    <property type="protein sequence ID" value="MDG3004825.1"/>
    <property type="molecule type" value="Genomic_DNA"/>
</dbReference>
<sequence length="371" mass="40175">MLKLARTTALALLAGLSALPAARAEGLGVGDAAPKLEVKEFVKGEPIKALEPGKLYVVEFWATWCGPCIATIPHLTELQKKHPEVTFIGVSILEDDQSGIKPFVEKMGEKMDYRVAMDAVPEKADSDQGAMAKNWMKAADQNGIPTAFIVNKDLKVVWIGHPGEIDEPLEKVVNGSWDLNTAVDEAKKAKEEQAKRGQLQAKLQKAMQSEDPKVIIDTIDEIIKEIPSAEKSLTAMKFNALVQSGDEDKALALGKTLMDGDAGKEAQGLNFIAWAIVDPEVKKKPGAKLVALALEAAKKGDELESGKSPFLADTLAKAYFDSGDAPKALETQKRAVELAKGTELEDDSSLKDRLEQYQKAVGEKKDGEKKD</sequence>
<organism evidence="3 4">
    <name type="scientific">Paludisphaera mucosa</name>
    <dbReference type="NCBI Taxonomy" id="3030827"/>
    <lineage>
        <taxon>Bacteria</taxon>
        <taxon>Pseudomonadati</taxon>
        <taxon>Planctomycetota</taxon>
        <taxon>Planctomycetia</taxon>
        <taxon>Isosphaerales</taxon>
        <taxon>Isosphaeraceae</taxon>
        <taxon>Paludisphaera</taxon>
    </lineage>
</organism>
<dbReference type="InterPro" id="IPR013766">
    <property type="entry name" value="Thioredoxin_domain"/>
</dbReference>
<dbReference type="PANTHER" id="PTHR42852:SF13">
    <property type="entry name" value="PROTEIN DIPZ"/>
    <property type="match status" value="1"/>
</dbReference>
<name>A0ABT6FBR6_9BACT</name>
<dbReference type="CDD" id="cd02966">
    <property type="entry name" value="TlpA_like_family"/>
    <property type="match status" value="1"/>
</dbReference>
<dbReference type="Pfam" id="PF08534">
    <property type="entry name" value="Redoxin"/>
    <property type="match status" value="1"/>
</dbReference>
<dbReference type="InterPro" id="IPR050553">
    <property type="entry name" value="Thioredoxin_ResA/DsbE_sf"/>
</dbReference>
<accession>A0ABT6FBR6</accession>
<keyword evidence="4" id="KW-1185">Reference proteome</keyword>
<feature type="chain" id="PRO_5046822824" evidence="1">
    <location>
        <begin position="25"/>
        <end position="371"/>
    </location>
</feature>
<feature type="signal peptide" evidence="1">
    <location>
        <begin position="1"/>
        <end position="24"/>
    </location>
</feature>
<reference evidence="3 4" key="1">
    <citation type="submission" date="2023-03" db="EMBL/GenBank/DDBJ databases">
        <title>Paludisphaera mucosa sp. nov. a novel planctomycete from northern fen.</title>
        <authorList>
            <person name="Ivanova A."/>
        </authorList>
    </citation>
    <scope>NUCLEOTIDE SEQUENCE [LARGE SCALE GENOMIC DNA]</scope>
    <source>
        <strain evidence="3 4">Pla2</strain>
    </source>
</reference>